<name>A0ACB5UHM5_9FIRM</name>
<protein>
    <submittedName>
        <fullName evidence="1">Helix-turn-helix domain-containing protein</fullName>
    </submittedName>
</protein>
<organism evidence="1 2">
    <name type="scientific">Vallitalea maricola</name>
    <dbReference type="NCBI Taxonomy" id="3074433"/>
    <lineage>
        <taxon>Bacteria</taxon>
        <taxon>Bacillati</taxon>
        <taxon>Bacillota</taxon>
        <taxon>Clostridia</taxon>
        <taxon>Lachnospirales</taxon>
        <taxon>Vallitaleaceae</taxon>
        <taxon>Vallitalea</taxon>
    </lineage>
</organism>
<dbReference type="Proteomes" id="UP001374599">
    <property type="component" value="Unassembled WGS sequence"/>
</dbReference>
<sequence length="260" mass="30037">MIKQRKPIEPLMAYIDELWYIDEAVTVMSDIIMPTGQIHIVFNLGDSYKLVVDEHEFSAPDYALFGQFKNPIEVRYDGHHIRQLGIAFRPSAFLMFFGTSHSLCLNTIVDCNSLTDHSLMSALVEIAKKIHNEKEINGFDSIESLFLNYVCKDTKIKLLDSMITFIEKRKGNIDIRDMAKTFGYSISSIERLFKKYFGLTPKAYSDIIRFKQSIISEDPKSFFYDQSHFIKSCKKYTLKSPKELGSVSEITLKYMLKELS</sequence>
<evidence type="ECO:0000313" key="1">
    <source>
        <dbReference type="EMBL" id="GMQ62090.1"/>
    </source>
</evidence>
<gene>
    <name evidence="1" type="ORF">AN2V17_13210</name>
</gene>
<evidence type="ECO:0000313" key="2">
    <source>
        <dbReference type="Proteomes" id="UP001374599"/>
    </source>
</evidence>
<comment type="caution">
    <text evidence="1">The sequence shown here is derived from an EMBL/GenBank/DDBJ whole genome shotgun (WGS) entry which is preliminary data.</text>
</comment>
<keyword evidence="2" id="KW-1185">Reference proteome</keyword>
<proteinExistence type="predicted"/>
<dbReference type="EMBL" id="BTPU01000020">
    <property type="protein sequence ID" value="GMQ62090.1"/>
    <property type="molecule type" value="Genomic_DNA"/>
</dbReference>
<reference evidence="1" key="1">
    <citation type="submission" date="2023-09" db="EMBL/GenBank/DDBJ databases">
        <title>Vallitalea sediminicola and Vallitalea maricola sp. nov., anaerobic bacteria isolated from marine sediment.</title>
        <authorList>
            <person name="Hirano S."/>
            <person name="Maeda A."/>
            <person name="Terahara T."/>
            <person name="Mori K."/>
            <person name="Hamada M."/>
            <person name="Matsumoto R."/>
            <person name="Kobayashi T."/>
        </authorList>
    </citation>
    <scope>NUCLEOTIDE SEQUENCE</scope>
    <source>
        <strain evidence="1">AN17-2</strain>
    </source>
</reference>
<accession>A0ACB5UHM5</accession>